<dbReference type="EMBL" id="JAJHUN010000009">
    <property type="protein sequence ID" value="KAJ4151189.1"/>
    <property type="molecule type" value="Genomic_DNA"/>
</dbReference>
<keyword evidence="3" id="KW-1185">Reference proteome</keyword>
<proteinExistence type="predicted"/>
<comment type="caution">
    <text evidence="2">The sequence shown here is derived from an EMBL/GenBank/DDBJ whole genome shotgun (WGS) entry which is preliminary data.</text>
</comment>
<feature type="region of interest" description="Disordered" evidence="1">
    <location>
        <begin position="381"/>
        <end position="427"/>
    </location>
</feature>
<feature type="compositionally biased region" description="Polar residues" evidence="1">
    <location>
        <begin position="107"/>
        <end position="119"/>
    </location>
</feature>
<dbReference type="Proteomes" id="UP001144673">
    <property type="component" value="Chromosome 4"/>
</dbReference>
<evidence type="ECO:0000313" key="2">
    <source>
        <dbReference type="EMBL" id="KAJ4151189.1"/>
    </source>
</evidence>
<feature type="region of interest" description="Disordered" evidence="1">
    <location>
        <begin position="205"/>
        <end position="242"/>
    </location>
</feature>
<dbReference type="KEGG" id="amus:LMH87_011904"/>
<evidence type="ECO:0000313" key="3">
    <source>
        <dbReference type="Proteomes" id="UP001144673"/>
    </source>
</evidence>
<sequence>MSQYDDDSLFASMGGGADHNGFQFEIGAGHSRFGDGDEQSVSISNELPTTVFFPPIDLTPDDLPEGRRQRLAPSVHSDNSDSYILSARGGHRGGPDSVLSSAHDGMTKSSRTETSSQAQREMDAAAGGGALLDDIDEVPDIVTVEPTAASNIGAADHWNQVGLTPRTTGLQASSNSAMAAAARALSASQSPALASQGIVSAPHEMVSAPQDTASSVGTGTARSTTTGSARSTRANAASSDSGAAEVVARLPCEFARYKGCQETFPLYRSGEGVEEWTDHMVRTQTHLNYQYPERSGCWFCDEKFRVNEHDSRAAQIDMYNKRMKHIARHYLEEGRQATAAPRPDADFEAHLIAYGIWDNVPADQANDDGDAVARVPSANHVRPMHIETQPGRTPRSAWSNVSLVTERAPRANRNGTREPPRQVLHRQ</sequence>
<gene>
    <name evidence="2" type="ORF">LMH87_011904</name>
</gene>
<organism evidence="2 3">
    <name type="scientific">Akanthomyces muscarius</name>
    <name type="common">Entomopathogenic fungus</name>
    <name type="synonym">Lecanicillium muscarium</name>
    <dbReference type="NCBI Taxonomy" id="2231603"/>
    <lineage>
        <taxon>Eukaryota</taxon>
        <taxon>Fungi</taxon>
        <taxon>Dikarya</taxon>
        <taxon>Ascomycota</taxon>
        <taxon>Pezizomycotina</taxon>
        <taxon>Sordariomycetes</taxon>
        <taxon>Hypocreomycetidae</taxon>
        <taxon>Hypocreales</taxon>
        <taxon>Cordycipitaceae</taxon>
        <taxon>Akanthomyces</taxon>
    </lineage>
</organism>
<feature type="region of interest" description="Disordered" evidence="1">
    <location>
        <begin position="52"/>
        <end position="121"/>
    </location>
</feature>
<feature type="compositionally biased region" description="Low complexity" evidence="1">
    <location>
        <begin position="212"/>
        <end position="239"/>
    </location>
</feature>
<evidence type="ECO:0000256" key="1">
    <source>
        <dbReference type="SAM" id="MobiDB-lite"/>
    </source>
</evidence>
<reference evidence="2" key="1">
    <citation type="journal article" date="2023" name="Access Microbiol">
        <title>De-novo genome assembly for Akanthomyces muscarius, a biocontrol agent of insect agricultural pests.</title>
        <authorList>
            <person name="Erdos Z."/>
            <person name="Studholme D.J."/>
            <person name="Raymond B."/>
            <person name="Sharma M."/>
        </authorList>
    </citation>
    <scope>NUCLEOTIDE SEQUENCE</scope>
    <source>
        <strain evidence="2">Ve6</strain>
    </source>
</reference>
<dbReference type="AlphaFoldDB" id="A0A9W8UL88"/>
<protein>
    <submittedName>
        <fullName evidence="2">Uncharacterized protein</fullName>
    </submittedName>
</protein>
<accession>A0A9W8UL88</accession>
<dbReference type="GeneID" id="80899063"/>
<dbReference type="RefSeq" id="XP_056052903.1">
    <property type="nucleotide sequence ID" value="XM_056201119.1"/>
</dbReference>
<name>A0A9W8UL88_AKAMU</name>